<evidence type="ECO:0000256" key="1">
    <source>
        <dbReference type="SAM" id="MobiDB-lite"/>
    </source>
</evidence>
<dbReference type="Pfam" id="PF13578">
    <property type="entry name" value="Methyltransf_24"/>
    <property type="match status" value="1"/>
</dbReference>
<dbReference type="AlphaFoldDB" id="A0A841IMM0"/>
<keyword evidence="2" id="KW-0808">Transferase</keyword>
<reference evidence="2 3" key="1">
    <citation type="submission" date="2020-08" db="EMBL/GenBank/DDBJ databases">
        <title>Genomic Encyclopedia of Type Strains, Phase III (KMG-III): the genomes of soil and plant-associated and newly described type strains.</title>
        <authorList>
            <person name="Whitman W."/>
        </authorList>
    </citation>
    <scope>NUCLEOTIDE SEQUENCE [LARGE SCALE GENOMIC DNA]</scope>
    <source>
        <strain evidence="2 3">CECT 8712</strain>
    </source>
</reference>
<dbReference type="Gene3D" id="3.40.50.150">
    <property type="entry name" value="Vaccinia Virus protein VP39"/>
    <property type="match status" value="1"/>
</dbReference>
<dbReference type="GO" id="GO:0032259">
    <property type="term" value="P:methylation"/>
    <property type="evidence" value="ECO:0007669"/>
    <property type="project" value="UniProtKB-KW"/>
</dbReference>
<proteinExistence type="predicted"/>
<gene>
    <name evidence="2" type="ORF">FHS13_001854</name>
</gene>
<keyword evidence="3" id="KW-1185">Reference proteome</keyword>
<dbReference type="RefSeq" id="WP_184290449.1">
    <property type="nucleotide sequence ID" value="NZ_JACHJO010000005.1"/>
</dbReference>
<dbReference type="GO" id="GO:0008168">
    <property type="term" value="F:methyltransferase activity"/>
    <property type="evidence" value="ECO:0007669"/>
    <property type="project" value="UniProtKB-KW"/>
</dbReference>
<protein>
    <submittedName>
        <fullName evidence="2">Putative O-methyltransferase YrrM</fullName>
    </submittedName>
</protein>
<sequence length="251" mass="28686">MPAPAITLDHITTLYRTHSDDLTRVREHMRHHHNPDHTPQLDDIEAEITYLLLRHHTPRNVVQIGTHQGWATTWILHALHDNGTGHLHTFDTTDHAAAHVPPHLARDRWTHTQGDVRAKAARIPADTDYLFIDATRNGWFARWYLHHLLPALPPHIPVSVHDVFHQRYALPFTEGALLLTWLTNNTTSYFTASAARAPHTHQALRRTRALLGMDTPIHPGHHNPMVFFHLPERPRPGHPTRPPARSTPVHG</sequence>
<feature type="region of interest" description="Disordered" evidence="1">
    <location>
        <begin position="231"/>
        <end position="251"/>
    </location>
</feature>
<keyword evidence="2" id="KW-0489">Methyltransferase</keyword>
<evidence type="ECO:0000313" key="3">
    <source>
        <dbReference type="Proteomes" id="UP000536604"/>
    </source>
</evidence>
<name>A0A841IMM0_9ACTN</name>
<comment type="caution">
    <text evidence="2">The sequence shown here is derived from an EMBL/GenBank/DDBJ whole genome shotgun (WGS) entry which is preliminary data.</text>
</comment>
<dbReference type="SUPFAM" id="SSF53335">
    <property type="entry name" value="S-adenosyl-L-methionine-dependent methyltransferases"/>
    <property type="match status" value="1"/>
</dbReference>
<accession>A0A841IMM0</accession>
<evidence type="ECO:0000313" key="2">
    <source>
        <dbReference type="EMBL" id="MBB6119903.1"/>
    </source>
</evidence>
<dbReference type="EMBL" id="JACHJO010000005">
    <property type="protein sequence ID" value="MBB6119903.1"/>
    <property type="molecule type" value="Genomic_DNA"/>
</dbReference>
<dbReference type="InterPro" id="IPR029063">
    <property type="entry name" value="SAM-dependent_MTases_sf"/>
</dbReference>
<organism evidence="2 3">
    <name type="scientific">Nocardiopsis algeriensis</name>
    <dbReference type="NCBI Taxonomy" id="1478215"/>
    <lineage>
        <taxon>Bacteria</taxon>
        <taxon>Bacillati</taxon>
        <taxon>Actinomycetota</taxon>
        <taxon>Actinomycetes</taxon>
        <taxon>Streptosporangiales</taxon>
        <taxon>Nocardiopsidaceae</taxon>
        <taxon>Nocardiopsis</taxon>
    </lineage>
</organism>
<dbReference type="Proteomes" id="UP000536604">
    <property type="component" value="Unassembled WGS sequence"/>
</dbReference>